<dbReference type="PANTHER" id="PTHR23416:SF23">
    <property type="entry name" value="ACETYLTRANSFERASE C18B11.09C-RELATED"/>
    <property type="match status" value="1"/>
</dbReference>
<dbReference type="Gene3D" id="2.160.10.10">
    <property type="entry name" value="Hexapeptide repeat proteins"/>
    <property type="match status" value="1"/>
</dbReference>
<sequence length="170" mass="18656">MIVKLIPLLRLLNRVDQGLYMTVVLAVLRRTGLSVVGRPLWISSSVFLDHSGPGSISFGDRCVVSDSVKILTHDFSLDRIAEARGDLPADEELYRRAPVSIGARAFIGLGVIIMPGVSIGDDAIIGAGSVVTQSVPAKEVFAGNPARRVCTTDDLWDRRRDEFDVRKRRR</sequence>
<proteinExistence type="inferred from homology"/>
<dbReference type="Proteomes" id="UP000198327">
    <property type="component" value="Unassembled WGS sequence"/>
</dbReference>
<keyword evidence="3" id="KW-0677">Repeat</keyword>
<dbReference type="InterPro" id="IPR001451">
    <property type="entry name" value="Hexapep"/>
</dbReference>
<dbReference type="InterPro" id="IPR018357">
    <property type="entry name" value="Hexapep_transf_CS"/>
</dbReference>
<dbReference type="AlphaFoldDB" id="A0A239MDN1"/>
<evidence type="ECO:0000256" key="3">
    <source>
        <dbReference type="ARBA" id="ARBA00022737"/>
    </source>
</evidence>
<reference evidence="5" key="1">
    <citation type="submission" date="2017-06" db="EMBL/GenBank/DDBJ databases">
        <authorList>
            <person name="Varghese N."/>
            <person name="Submissions S."/>
        </authorList>
    </citation>
    <scope>NUCLEOTIDE SEQUENCE [LARGE SCALE GENOMIC DNA]</scope>
    <source>
        <strain evidence="5">JCM 23211</strain>
    </source>
</reference>
<evidence type="ECO:0000256" key="1">
    <source>
        <dbReference type="ARBA" id="ARBA00007274"/>
    </source>
</evidence>
<organism evidence="4 5">
    <name type="scientific">Rhodococcoides kyotonense</name>
    <dbReference type="NCBI Taxonomy" id="398843"/>
    <lineage>
        <taxon>Bacteria</taxon>
        <taxon>Bacillati</taxon>
        <taxon>Actinomycetota</taxon>
        <taxon>Actinomycetes</taxon>
        <taxon>Mycobacteriales</taxon>
        <taxon>Nocardiaceae</taxon>
        <taxon>Rhodococcoides</taxon>
    </lineage>
</organism>
<comment type="similarity">
    <text evidence="1">Belongs to the transferase hexapeptide repeat family.</text>
</comment>
<dbReference type="CDD" id="cd04647">
    <property type="entry name" value="LbH_MAT_like"/>
    <property type="match status" value="1"/>
</dbReference>
<dbReference type="EMBL" id="FZOW01000017">
    <property type="protein sequence ID" value="SNT40731.1"/>
    <property type="molecule type" value="Genomic_DNA"/>
</dbReference>
<evidence type="ECO:0000313" key="4">
    <source>
        <dbReference type="EMBL" id="SNT40731.1"/>
    </source>
</evidence>
<dbReference type="GO" id="GO:0008374">
    <property type="term" value="F:O-acyltransferase activity"/>
    <property type="evidence" value="ECO:0007669"/>
    <property type="project" value="TreeGrafter"/>
</dbReference>
<evidence type="ECO:0000313" key="5">
    <source>
        <dbReference type="Proteomes" id="UP000198327"/>
    </source>
</evidence>
<dbReference type="PANTHER" id="PTHR23416">
    <property type="entry name" value="SIALIC ACID SYNTHASE-RELATED"/>
    <property type="match status" value="1"/>
</dbReference>
<accession>A0A239MDN1</accession>
<name>A0A239MDN1_9NOCA</name>
<dbReference type="InterPro" id="IPR011004">
    <property type="entry name" value="Trimer_LpxA-like_sf"/>
</dbReference>
<dbReference type="InterPro" id="IPR051159">
    <property type="entry name" value="Hexapeptide_acetyltransf"/>
</dbReference>
<keyword evidence="5" id="KW-1185">Reference proteome</keyword>
<keyword evidence="2 4" id="KW-0808">Transferase</keyword>
<protein>
    <submittedName>
        <fullName evidence="4">Maltose O-acetyltransferase</fullName>
    </submittedName>
</protein>
<dbReference type="Pfam" id="PF14602">
    <property type="entry name" value="Hexapep_2"/>
    <property type="match status" value="1"/>
</dbReference>
<dbReference type="RefSeq" id="WP_245866097.1">
    <property type="nucleotide sequence ID" value="NZ_FZOW01000017.1"/>
</dbReference>
<dbReference type="GO" id="GO:0005829">
    <property type="term" value="C:cytosol"/>
    <property type="evidence" value="ECO:0007669"/>
    <property type="project" value="TreeGrafter"/>
</dbReference>
<evidence type="ECO:0000256" key="2">
    <source>
        <dbReference type="ARBA" id="ARBA00022679"/>
    </source>
</evidence>
<gene>
    <name evidence="4" type="ORF">SAMN05421642_11790</name>
</gene>
<dbReference type="PROSITE" id="PS00101">
    <property type="entry name" value="HEXAPEP_TRANSFERASES"/>
    <property type="match status" value="1"/>
</dbReference>
<dbReference type="SUPFAM" id="SSF51161">
    <property type="entry name" value="Trimeric LpxA-like enzymes"/>
    <property type="match status" value="1"/>
</dbReference>